<evidence type="ECO:0000313" key="2">
    <source>
        <dbReference type="Proteomes" id="UP000275846"/>
    </source>
</evidence>
<reference evidence="1 2" key="1">
    <citation type="submission" date="2018-11" db="EMBL/GenBank/DDBJ databases">
        <authorList>
            <consortium name="Pathogen Informatics"/>
        </authorList>
    </citation>
    <scope>NUCLEOTIDE SEQUENCE [LARGE SCALE GENOMIC DNA]</scope>
    <source>
        <strain evidence="1 2">NST_G2</strain>
    </source>
</reference>
<dbReference type="Proteomes" id="UP000275846">
    <property type="component" value="Unassembled WGS sequence"/>
</dbReference>
<dbReference type="OrthoDB" id="6144240at2759"/>
<gene>
    <name evidence="1" type="ORF">SSLN_LOCUS8546</name>
</gene>
<proteinExistence type="predicted"/>
<name>A0A3P7E6X1_SCHSO</name>
<evidence type="ECO:0000313" key="1">
    <source>
        <dbReference type="EMBL" id="VDL94931.1"/>
    </source>
</evidence>
<keyword evidence="2" id="KW-1185">Reference proteome</keyword>
<accession>A0A3P7E6X1</accession>
<sequence>MDLPPSLPKTIRAVQQISNGKAPGSDAIPPEIYKCGGPRLMVELIALFQEMLCQSRSCSRKANVASTGTAENQCDLCHRQEQEKCEEVRTHLYTTFVDLTKAFDMVNRDGLWKVMQKFGIRSDQRSEAGLRIGSHPAKSHVLGYADGRLP</sequence>
<dbReference type="AlphaFoldDB" id="A0A3P7E6X1"/>
<dbReference type="EMBL" id="UYSU01034716">
    <property type="protein sequence ID" value="VDL94931.1"/>
    <property type="molecule type" value="Genomic_DNA"/>
</dbReference>
<evidence type="ECO:0008006" key="3">
    <source>
        <dbReference type="Google" id="ProtNLM"/>
    </source>
</evidence>
<organism evidence="1 2">
    <name type="scientific">Schistocephalus solidus</name>
    <name type="common">Tapeworm</name>
    <dbReference type="NCBI Taxonomy" id="70667"/>
    <lineage>
        <taxon>Eukaryota</taxon>
        <taxon>Metazoa</taxon>
        <taxon>Spiralia</taxon>
        <taxon>Lophotrochozoa</taxon>
        <taxon>Platyhelminthes</taxon>
        <taxon>Cestoda</taxon>
        <taxon>Eucestoda</taxon>
        <taxon>Diphyllobothriidea</taxon>
        <taxon>Diphyllobothriidae</taxon>
        <taxon>Schistocephalus</taxon>
    </lineage>
</organism>
<protein>
    <recommendedName>
        <fullName evidence="3">Reverse transcriptase domain-containing protein</fullName>
    </recommendedName>
</protein>